<evidence type="ECO:0000259" key="4">
    <source>
        <dbReference type="Pfam" id="PF01258"/>
    </source>
</evidence>
<organism evidence="5">
    <name type="scientific">hydrothermal vent metagenome</name>
    <dbReference type="NCBI Taxonomy" id="652676"/>
    <lineage>
        <taxon>unclassified sequences</taxon>
        <taxon>metagenomes</taxon>
        <taxon>ecological metagenomes</taxon>
    </lineage>
</organism>
<keyword evidence="2" id="KW-0863">Zinc-finger</keyword>
<keyword evidence="3" id="KW-0862">Zinc</keyword>
<evidence type="ECO:0000256" key="2">
    <source>
        <dbReference type="ARBA" id="ARBA00022771"/>
    </source>
</evidence>
<dbReference type="PANTHER" id="PTHR33823">
    <property type="entry name" value="RNA POLYMERASE-BINDING TRANSCRIPTION FACTOR DKSA-RELATED"/>
    <property type="match status" value="1"/>
</dbReference>
<dbReference type="Gene3D" id="1.20.120.910">
    <property type="entry name" value="DksA, coiled-coil domain"/>
    <property type="match status" value="1"/>
</dbReference>
<feature type="domain" description="Zinc finger DksA/TraR C4-type" evidence="4">
    <location>
        <begin position="80"/>
        <end position="108"/>
    </location>
</feature>
<dbReference type="GO" id="GO:0008270">
    <property type="term" value="F:zinc ion binding"/>
    <property type="evidence" value="ECO:0007669"/>
    <property type="project" value="UniProtKB-KW"/>
</dbReference>
<dbReference type="SUPFAM" id="SSF57716">
    <property type="entry name" value="Glucocorticoid receptor-like (DNA-binding domain)"/>
    <property type="match status" value="1"/>
</dbReference>
<dbReference type="InterPro" id="IPR000962">
    <property type="entry name" value="Znf_DskA_TraR"/>
</dbReference>
<dbReference type="EMBL" id="FPHI01000030">
    <property type="protein sequence ID" value="SFV66770.1"/>
    <property type="molecule type" value="Genomic_DNA"/>
</dbReference>
<gene>
    <name evidence="5" type="ORF">MNB_SV-3-1163</name>
</gene>
<dbReference type="PROSITE" id="PS51128">
    <property type="entry name" value="ZF_DKSA_2"/>
    <property type="match status" value="1"/>
</dbReference>
<accession>A0A1W1CLJ7</accession>
<dbReference type="Pfam" id="PF01258">
    <property type="entry name" value="zf-dskA_traR"/>
    <property type="match status" value="1"/>
</dbReference>
<evidence type="ECO:0000256" key="1">
    <source>
        <dbReference type="ARBA" id="ARBA00022723"/>
    </source>
</evidence>
<reference evidence="5" key="1">
    <citation type="submission" date="2016-10" db="EMBL/GenBank/DDBJ databases">
        <authorList>
            <person name="de Groot N.N."/>
        </authorList>
    </citation>
    <scope>NUCLEOTIDE SEQUENCE</scope>
</reference>
<sequence length="114" mass="13242">MTQKEKQTFKKIIDKQIQELSTEIAAIKKALYPERGEGPSDKVAHLNFKLDQSIHIQRHEEATKRLNRLKHAYLKIDTPEYGICQECEEEIPTQRLKLMPESVYCVACMNELGL</sequence>
<keyword evidence="1" id="KW-0479">Metal-binding</keyword>
<protein>
    <submittedName>
        <fullName evidence="5">C4-type zinc finger protein, DksA/TraR family</fullName>
    </submittedName>
</protein>
<name>A0A1W1CLJ7_9ZZZZ</name>
<proteinExistence type="predicted"/>
<dbReference type="AlphaFoldDB" id="A0A1W1CLJ7"/>
<evidence type="ECO:0000313" key="5">
    <source>
        <dbReference type="EMBL" id="SFV66770.1"/>
    </source>
</evidence>
<evidence type="ECO:0000256" key="3">
    <source>
        <dbReference type="ARBA" id="ARBA00022833"/>
    </source>
</evidence>
<dbReference type="PANTHER" id="PTHR33823:SF4">
    <property type="entry name" value="GENERAL STRESS PROTEIN 16O"/>
    <property type="match status" value="1"/>
</dbReference>